<keyword evidence="2" id="KW-1185">Reference proteome</keyword>
<dbReference type="EMBL" id="JBHSSN010000015">
    <property type="protein sequence ID" value="MFC6323895.1"/>
    <property type="molecule type" value="Genomic_DNA"/>
</dbReference>
<evidence type="ECO:0000313" key="2">
    <source>
        <dbReference type="Proteomes" id="UP001596186"/>
    </source>
</evidence>
<dbReference type="SUPFAM" id="SSF143631">
    <property type="entry name" value="ApbE-like"/>
    <property type="match status" value="1"/>
</dbReference>
<comment type="caution">
    <text evidence="1">The sequence shown here is derived from an EMBL/GenBank/DDBJ whole genome shotgun (WGS) entry which is preliminary data.</text>
</comment>
<evidence type="ECO:0000313" key="1">
    <source>
        <dbReference type="EMBL" id="MFC6323895.1"/>
    </source>
</evidence>
<sequence length="246" mass="27728">MTETKYYFPSRIIEAMGNSFTVKLATKNYDIVAQDIFHQTCYAIEKEIAEIIDEPYPFRKDSLVADFENSTEINDDVLQSVFAQAKSANKINNKASSEKSIRNSKFDSLIKSWMVDKIFESNLRPLLNSSIISGISMNSGGDMKVATRKGDDFYWEIGIRNPTDSQSMTGYYLKNGSVSTSKSNNDSIQQATIFSYDLVEANIWSNTGVTIGMDRFSRMVWKSKLTGVLFNQTRSIPFRDGILGQA</sequence>
<accession>A0ABW1UZF4</accession>
<name>A0ABW1UZF4_9LACO</name>
<reference evidence="2" key="1">
    <citation type="journal article" date="2019" name="Int. J. Syst. Evol. Microbiol.">
        <title>The Global Catalogue of Microorganisms (GCM) 10K type strain sequencing project: providing services to taxonomists for standard genome sequencing and annotation.</title>
        <authorList>
            <consortium name="The Broad Institute Genomics Platform"/>
            <consortium name="The Broad Institute Genome Sequencing Center for Infectious Disease"/>
            <person name="Wu L."/>
            <person name="Ma J."/>
        </authorList>
    </citation>
    <scope>NUCLEOTIDE SEQUENCE [LARGE SCALE GENOMIC DNA]</scope>
    <source>
        <strain evidence="2">CCM 8895</strain>
    </source>
</reference>
<dbReference type="Gene3D" id="3.10.520.10">
    <property type="entry name" value="ApbE-like domains"/>
    <property type="match status" value="1"/>
</dbReference>
<gene>
    <name evidence="1" type="ORF">ACFP1F_09105</name>
</gene>
<organism evidence="1 2">
    <name type="scientific">Companilactobacillus baiquanensis</name>
    <dbReference type="NCBI Taxonomy" id="2486005"/>
    <lineage>
        <taxon>Bacteria</taxon>
        <taxon>Bacillati</taxon>
        <taxon>Bacillota</taxon>
        <taxon>Bacilli</taxon>
        <taxon>Lactobacillales</taxon>
        <taxon>Lactobacillaceae</taxon>
        <taxon>Companilactobacillus</taxon>
    </lineage>
</organism>
<dbReference type="InterPro" id="IPR003374">
    <property type="entry name" value="ApbE-like_sf"/>
</dbReference>
<dbReference type="RefSeq" id="WP_125592919.1">
    <property type="nucleotide sequence ID" value="NZ_JBHSSN010000015.1"/>
</dbReference>
<dbReference type="Proteomes" id="UP001596186">
    <property type="component" value="Unassembled WGS sequence"/>
</dbReference>
<proteinExistence type="predicted"/>
<evidence type="ECO:0008006" key="3">
    <source>
        <dbReference type="Google" id="ProtNLM"/>
    </source>
</evidence>
<protein>
    <recommendedName>
        <fullName evidence="3">FAD:protein FMN transferase</fullName>
    </recommendedName>
</protein>